<comment type="caution">
    <text evidence="2">The sequence shown here is derived from an EMBL/GenBank/DDBJ whole genome shotgun (WGS) entry which is preliminary data.</text>
</comment>
<evidence type="ECO:0000313" key="3">
    <source>
        <dbReference type="Proteomes" id="UP000215914"/>
    </source>
</evidence>
<reference evidence="2" key="2">
    <citation type="submission" date="2020-06" db="EMBL/GenBank/DDBJ databases">
        <title>Helianthus annuus Genome sequencing and assembly Release 2.</title>
        <authorList>
            <person name="Gouzy J."/>
            <person name="Langlade N."/>
            <person name="Munos S."/>
        </authorList>
    </citation>
    <scope>NUCLEOTIDE SEQUENCE</scope>
    <source>
        <tissue evidence="2">Leaves</tissue>
    </source>
</reference>
<gene>
    <name evidence="2" type="ORF">HanXRQr2_Chr13g0599981</name>
</gene>
<proteinExistence type="predicted"/>
<dbReference type="EMBL" id="MNCJ02000328">
    <property type="protein sequence ID" value="KAF5774401.1"/>
    <property type="molecule type" value="Genomic_DNA"/>
</dbReference>
<evidence type="ECO:0000313" key="2">
    <source>
        <dbReference type="EMBL" id="KAF5774401.1"/>
    </source>
</evidence>
<sequence>MDGNDFVMFVIVVIVHCSVVHCVFYLLLSIVSFICCHQLCF</sequence>
<keyword evidence="1" id="KW-0812">Transmembrane</keyword>
<evidence type="ECO:0000256" key="1">
    <source>
        <dbReference type="SAM" id="Phobius"/>
    </source>
</evidence>
<reference evidence="2" key="1">
    <citation type="journal article" date="2017" name="Nature">
        <title>The sunflower genome provides insights into oil metabolism, flowering and Asterid evolution.</title>
        <authorList>
            <person name="Badouin H."/>
            <person name="Gouzy J."/>
            <person name="Grassa C.J."/>
            <person name="Murat F."/>
            <person name="Staton S.E."/>
            <person name="Cottret L."/>
            <person name="Lelandais-Briere C."/>
            <person name="Owens G.L."/>
            <person name="Carrere S."/>
            <person name="Mayjonade B."/>
            <person name="Legrand L."/>
            <person name="Gill N."/>
            <person name="Kane N.C."/>
            <person name="Bowers J.E."/>
            <person name="Hubner S."/>
            <person name="Bellec A."/>
            <person name="Berard A."/>
            <person name="Berges H."/>
            <person name="Blanchet N."/>
            <person name="Boniface M.C."/>
            <person name="Brunel D."/>
            <person name="Catrice O."/>
            <person name="Chaidir N."/>
            <person name="Claudel C."/>
            <person name="Donnadieu C."/>
            <person name="Faraut T."/>
            <person name="Fievet G."/>
            <person name="Helmstetter N."/>
            <person name="King M."/>
            <person name="Knapp S.J."/>
            <person name="Lai Z."/>
            <person name="Le Paslier M.C."/>
            <person name="Lippi Y."/>
            <person name="Lorenzon L."/>
            <person name="Mandel J.R."/>
            <person name="Marage G."/>
            <person name="Marchand G."/>
            <person name="Marquand E."/>
            <person name="Bret-Mestries E."/>
            <person name="Morien E."/>
            <person name="Nambeesan S."/>
            <person name="Nguyen T."/>
            <person name="Pegot-Espagnet P."/>
            <person name="Pouilly N."/>
            <person name="Raftis F."/>
            <person name="Sallet E."/>
            <person name="Schiex T."/>
            <person name="Thomas J."/>
            <person name="Vandecasteele C."/>
            <person name="Vares D."/>
            <person name="Vear F."/>
            <person name="Vautrin S."/>
            <person name="Crespi M."/>
            <person name="Mangin B."/>
            <person name="Burke J.M."/>
            <person name="Salse J."/>
            <person name="Munos S."/>
            <person name="Vincourt P."/>
            <person name="Rieseberg L.H."/>
            <person name="Langlade N.B."/>
        </authorList>
    </citation>
    <scope>NUCLEOTIDE SEQUENCE</scope>
    <source>
        <tissue evidence="2">Leaves</tissue>
    </source>
</reference>
<keyword evidence="1" id="KW-1133">Transmembrane helix</keyword>
<keyword evidence="3" id="KW-1185">Reference proteome</keyword>
<organism evidence="2 3">
    <name type="scientific">Helianthus annuus</name>
    <name type="common">Common sunflower</name>
    <dbReference type="NCBI Taxonomy" id="4232"/>
    <lineage>
        <taxon>Eukaryota</taxon>
        <taxon>Viridiplantae</taxon>
        <taxon>Streptophyta</taxon>
        <taxon>Embryophyta</taxon>
        <taxon>Tracheophyta</taxon>
        <taxon>Spermatophyta</taxon>
        <taxon>Magnoliopsida</taxon>
        <taxon>eudicotyledons</taxon>
        <taxon>Gunneridae</taxon>
        <taxon>Pentapetalae</taxon>
        <taxon>asterids</taxon>
        <taxon>campanulids</taxon>
        <taxon>Asterales</taxon>
        <taxon>Asteraceae</taxon>
        <taxon>Asteroideae</taxon>
        <taxon>Heliantheae alliance</taxon>
        <taxon>Heliantheae</taxon>
        <taxon>Helianthus</taxon>
    </lineage>
</organism>
<dbReference type="Gramene" id="mRNA:HanXRQr2_Chr13g0599981">
    <property type="protein sequence ID" value="mRNA:HanXRQr2_Chr13g0599981"/>
    <property type="gene ID" value="HanXRQr2_Chr13g0599981"/>
</dbReference>
<protein>
    <submittedName>
        <fullName evidence="2">Uncharacterized protein</fullName>
    </submittedName>
</protein>
<keyword evidence="1" id="KW-0472">Membrane</keyword>
<dbReference type="Proteomes" id="UP000215914">
    <property type="component" value="Unassembled WGS sequence"/>
</dbReference>
<accession>A0A9K3HCW4</accession>
<name>A0A9K3HCW4_HELAN</name>
<dbReference type="AlphaFoldDB" id="A0A9K3HCW4"/>
<feature type="transmembrane region" description="Helical" evidence="1">
    <location>
        <begin position="6"/>
        <end position="28"/>
    </location>
</feature>